<name>A0AAU7QPZ9_9GAMM</name>
<evidence type="ECO:0000313" key="1">
    <source>
        <dbReference type="EMBL" id="XBS91577.1"/>
    </source>
</evidence>
<accession>A0AAU7QPZ9</accession>
<reference evidence="1" key="1">
    <citation type="submission" date="2024-06" db="EMBL/GenBank/DDBJ databases">
        <authorList>
            <person name="Sun Y."/>
        </authorList>
    </citation>
    <scope>NUCLEOTIDE SEQUENCE</scope>
    <source>
        <strain evidence="1">IGA1.0</strain>
    </source>
</reference>
<dbReference type="EMBL" id="CP157948">
    <property type="protein sequence ID" value="XBS91577.1"/>
    <property type="molecule type" value="Genomic_DNA"/>
</dbReference>
<sequence length="345" mass="37483">MADPSVVLPTIKSVLDSLPTAHRALPIGRRIVGQGCHGAARSDETTPRVRFVYFPAGAEHDRHAAYHRHLITAEILLERVLAAHAAGLRSMAPSLDYAAEARATVPPPPGLFHRATLEHRRWYRADGSARPVPLTQEALSLRMAATDELSMREARARTAQRSHALPARDQAWLVARRGIPLGQRPLNQPECRRLAAALDGIWQASTGNSHVERTNRRIALSVVAVLGSLLDEYVASPFQCAALSEAFNTSHLAHLRQTIANSRRTESASDSLRAGPKAWFAAKAVRMRAEHQLGLSMSPTASASIRLSGRAVVTMIGGRLYTFIDGRRSGSRRLPSLLAADALSA</sequence>
<organism evidence="1">
    <name type="scientific">Rhodanobacter sp. IGA1.0</name>
    <dbReference type="NCBI Taxonomy" id="3158582"/>
    <lineage>
        <taxon>Bacteria</taxon>
        <taxon>Pseudomonadati</taxon>
        <taxon>Pseudomonadota</taxon>
        <taxon>Gammaproteobacteria</taxon>
        <taxon>Lysobacterales</taxon>
        <taxon>Rhodanobacteraceae</taxon>
        <taxon>Rhodanobacter</taxon>
    </lineage>
</organism>
<dbReference type="AlphaFoldDB" id="A0AAU7QPZ9"/>
<dbReference type="RefSeq" id="WP_007805478.1">
    <property type="nucleotide sequence ID" value="NZ_CP157948.1"/>
</dbReference>
<protein>
    <submittedName>
        <fullName evidence="1">Uncharacterized protein</fullName>
    </submittedName>
</protein>
<gene>
    <name evidence="1" type="ORF">ABNK63_08100</name>
</gene>
<proteinExistence type="predicted"/>